<dbReference type="SUPFAM" id="SSF51735">
    <property type="entry name" value="NAD(P)-binding Rossmann-fold domains"/>
    <property type="match status" value="1"/>
</dbReference>
<sequence>MGPKTFAIIAGVGPGTGACIARRFAQQYSVVLLSRTPTSYTPLVKEINCSGGHAIGISTDLSDSMSVRSTFEKISQQFPSSSLAAAVFNPGGGYVPKPFLELTEDEFASGFESQGKGAFHFSQAVLPLLLQAKGLDHPPTLIFTGSTGSLRGSAGFTAFAIGKFTLRAIAQALAREFGPKGVHVSHVIIDGIIDTPKTKEWVVDGNEDAKLSSEAIASMYWHLHTQPRSTLAFEVDLRPWSEKW</sequence>
<dbReference type="GeneID" id="63743914"/>
<dbReference type="STRING" id="1073089.A0A1L9RRA4"/>
<reference evidence="2" key="1">
    <citation type="journal article" date="2017" name="Genome Biol.">
        <title>Comparative genomics reveals high biological diversity and specific adaptations in the industrially and medically important fungal genus Aspergillus.</title>
        <authorList>
            <person name="de Vries R.P."/>
            <person name="Riley R."/>
            <person name="Wiebenga A."/>
            <person name="Aguilar-Osorio G."/>
            <person name="Amillis S."/>
            <person name="Uchima C.A."/>
            <person name="Anderluh G."/>
            <person name="Asadollahi M."/>
            <person name="Askin M."/>
            <person name="Barry K."/>
            <person name="Battaglia E."/>
            <person name="Bayram O."/>
            <person name="Benocci T."/>
            <person name="Braus-Stromeyer S.A."/>
            <person name="Caldana C."/>
            <person name="Canovas D."/>
            <person name="Cerqueira G.C."/>
            <person name="Chen F."/>
            <person name="Chen W."/>
            <person name="Choi C."/>
            <person name="Clum A."/>
            <person name="Dos Santos R.A."/>
            <person name="Damasio A.R."/>
            <person name="Diallinas G."/>
            <person name="Emri T."/>
            <person name="Fekete E."/>
            <person name="Flipphi M."/>
            <person name="Freyberg S."/>
            <person name="Gallo A."/>
            <person name="Gournas C."/>
            <person name="Habgood R."/>
            <person name="Hainaut M."/>
            <person name="Harispe M.L."/>
            <person name="Henrissat B."/>
            <person name="Hilden K.S."/>
            <person name="Hope R."/>
            <person name="Hossain A."/>
            <person name="Karabika E."/>
            <person name="Karaffa L."/>
            <person name="Karanyi Z."/>
            <person name="Krasevec N."/>
            <person name="Kuo A."/>
            <person name="Kusch H."/>
            <person name="LaButti K."/>
            <person name="Lagendijk E.L."/>
            <person name="Lapidus A."/>
            <person name="Levasseur A."/>
            <person name="Lindquist E."/>
            <person name="Lipzen A."/>
            <person name="Logrieco A.F."/>
            <person name="MacCabe A."/>
            <person name="Maekelae M.R."/>
            <person name="Malavazi I."/>
            <person name="Melin P."/>
            <person name="Meyer V."/>
            <person name="Mielnichuk N."/>
            <person name="Miskei M."/>
            <person name="Molnar A.P."/>
            <person name="Mule G."/>
            <person name="Ngan C.Y."/>
            <person name="Orejas M."/>
            <person name="Orosz E."/>
            <person name="Ouedraogo J.P."/>
            <person name="Overkamp K.M."/>
            <person name="Park H.-S."/>
            <person name="Perrone G."/>
            <person name="Piumi F."/>
            <person name="Punt P.J."/>
            <person name="Ram A.F."/>
            <person name="Ramon A."/>
            <person name="Rauscher S."/>
            <person name="Record E."/>
            <person name="Riano-Pachon D.M."/>
            <person name="Robert V."/>
            <person name="Roehrig J."/>
            <person name="Ruller R."/>
            <person name="Salamov A."/>
            <person name="Salih N.S."/>
            <person name="Samson R.A."/>
            <person name="Sandor E."/>
            <person name="Sanguinetti M."/>
            <person name="Schuetze T."/>
            <person name="Sepcic K."/>
            <person name="Shelest E."/>
            <person name="Sherlock G."/>
            <person name="Sophianopoulou V."/>
            <person name="Squina F.M."/>
            <person name="Sun H."/>
            <person name="Susca A."/>
            <person name="Todd R.B."/>
            <person name="Tsang A."/>
            <person name="Unkles S.E."/>
            <person name="van de Wiele N."/>
            <person name="van Rossen-Uffink D."/>
            <person name="Oliveira J.V."/>
            <person name="Vesth T.C."/>
            <person name="Visser J."/>
            <person name="Yu J.-H."/>
            <person name="Zhou M."/>
            <person name="Andersen M.R."/>
            <person name="Archer D.B."/>
            <person name="Baker S.E."/>
            <person name="Benoit I."/>
            <person name="Brakhage A.A."/>
            <person name="Braus G.H."/>
            <person name="Fischer R."/>
            <person name="Frisvad J.C."/>
            <person name="Goldman G.H."/>
            <person name="Houbraken J."/>
            <person name="Oakley B."/>
            <person name="Pocsi I."/>
            <person name="Scazzocchio C."/>
            <person name="Seiboth B."/>
            <person name="vanKuyk P.A."/>
            <person name="Wortman J."/>
            <person name="Dyer P.S."/>
            <person name="Grigoriev I.V."/>
        </authorList>
    </citation>
    <scope>NUCLEOTIDE SEQUENCE [LARGE SCALE GENOMIC DNA]</scope>
    <source>
        <strain evidence="2">DTO 134E9</strain>
    </source>
</reference>
<dbReference type="AlphaFoldDB" id="A0A1L9RRA4"/>
<evidence type="ECO:0008006" key="3">
    <source>
        <dbReference type="Google" id="ProtNLM"/>
    </source>
</evidence>
<accession>A0A1L9RRA4</accession>
<organism evidence="1 2">
    <name type="scientific">Aspergillus wentii DTO 134E9</name>
    <dbReference type="NCBI Taxonomy" id="1073089"/>
    <lineage>
        <taxon>Eukaryota</taxon>
        <taxon>Fungi</taxon>
        <taxon>Dikarya</taxon>
        <taxon>Ascomycota</taxon>
        <taxon>Pezizomycotina</taxon>
        <taxon>Eurotiomycetes</taxon>
        <taxon>Eurotiomycetidae</taxon>
        <taxon>Eurotiales</taxon>
        <taxon>Aspergillaceae</taxon>
        <taxon>Aspergillus</taxon>
        <taxon>Aspergillus subgen. Cremei</taxon>
    </lineage>
</organism>
<dbReference type="Pfam" id="PF00106">
    <property type="entry name" value="adh_short"/>
    <property type="match status" value="1"/>
</dbReference>
<gene>
    <name evidence="1" type="ORF">ASPWEDRAFT_109209</name>
</gene>
<name>A0A1L9RRA4_ASPWE</name>
<evidence type="ECO:0000313" key="1">
    <source>
        <dbReference type="EMBL" id="OJJ37432.1"/>
    </source>
</evidence>
<dbReference type="Proteomes" id="UP000184383">
    <property type="component" value="Unassembled WGS sequence"/>
</dbReference>
<dbReference type="InterPro" id="IPR002347">
    <property type="entry name" value="SDR_fam"/>
</dbReference>
<keyword evidence="2" id="KW-1185">Reference proteome</keyword>
<dbReference type="PANTHER" id="PTHR43431">
    <property type="entry name" value="OXIDOREDUCTASE, SHORT CHAIN DEHYDROGENASE/REDUCTASE FAMILY (AFU_ORTHOLOGUE AFUA_5G14000)"/>
    <property type="match status" value="1"/>
</dbReference>
<evidence type="ECO:0000313" key="2">
    <source>
        <dbReference type="Proteomes" id="UP000184383"/>
    </source>
</evidence>
<dbReference type="PANTHER" id="PTHR43431:SF7">
    <property type="entry name" value="OXIDOREDUCTASE, SHORT CHAIN DEHYDROGENASE_REDUCTASE FAMILY (AFU_ORTHOLOGUE AFUA_5G14000)"/>
    <property type="match status" value="1"/>
</dbReference>
<dbReference type="OrthoDB" id="5399006at2759"/>
<proteinExistence type="predicted"/>
<dbReference type="RefSeq" id="XP_040691108.1">
    <property type="nucleotide sequence ID" value="XM_040828066.1"/>
</dbReference>
<protein>
    <recommendedName>
        <fullName evidence="3">Oxidoreductase</fullName>
    </recommendedName>
</protein>
<dbReference type="InterPro" id="IPR036291">
    <property type="entry name" value="NAD(P)-bd_dom_sf"/>
</dbReference>
<dbReference type="Gene3D" id="3.40.50.720">
    <property type="entry name" value="NAD(P)-binding Rossmann-like Domain"/>
    <property type="match status" value="1"/>
</dbReference>
<dbReference type="VEuPathDB" id="FungiDB:ASPWEDRAFT_109209"/>
<dbReference type="PROSITE" id="PS51257">
    <property type="entry name" value="PROKAR_LIPOPROTEIN"/>
    <property type="match status" value="1"/>
</dbReference>
<dbReference type="EMBL" id="KV878211">
    <property type="protein sequence ID" value="OJJ37432.1"/>
    <property type="molecule type" value="Genomic_DNA"/>
</dbReference>